<organism evidence="2 3">
    <name type="scientific">Streptomyces mobaraensis (strain ATCC 29032 / DSM 40847 / JCM 4168 / NBRC 13819 / NCIMB 11159 / IPCR 16-22)</name>
    <dbReference type="NCBI Taxonomy" id="1223523"/>
    <lineage>
        <taxon>Bacteria</taxon>
        <taxon>Bacillati</taxon>
        <taxon>Actinomycetota</taxon>
        <taxon>Actinomycetes</taxon>
        <taxon>Kitasatosporales</taxon>
        <taxon>Streptomycetaceae</taxon>
        <taxon>Streptomyces</taxon>
    </lineage>
</organism>
<dbReference type="eggNOG" id="COG1520">
    <property type="taxonomic scope" value="Bacteria"/>
</dbReference>
<gene>
    <name evidence="2" type="ORF">H340_25942</name>
</gene>
<dbReference type="RefSeq" id="WP_004951837.1">
    <property type="nucleotide sequence ID" value="NZ_AORZ01000115.1"/>
</dbReference>
<evidence type="ECO:0000313" key="2">
    <source>
        <dbReference type="EMBL" id="EME97537.1"/>
    </source>
</evidence>
<name>M3AVB8_STRM1</name>
<feature type="compositionally biased region" description="Low complexity" evidence="1">
    <location>
        <begin position="168"/>
        <end position="183"/>
    </location>
</feature>
<protein>
    <submittedName>
        <fullName evidence="2">SMP-30/Gluconolaconase/LRE-like region family protein</fullName>
    </submittedName>
</protein>
<dbReference type="STRING" id="1223523.H340_25942"/>
<evidence type="ECO:0000313" key="3">
    <source>
        <dbReference type="Proteomes" id="UP000011740"/>
    </source>
</evidence>
<dbReference type="AlphaFoldDB" id="M3AVB8"/>
<dbReference type="EMBL" id="AORZ01000115">
    <property type="protein sequence ID" value="EME97537.1"/>
    <property type="molecule type" value="Genomic_DNA"/>
</dbReference>
<evidence type="ECO:0000256" key="1">
    <source>
        <dbReference type="SAM" id="MobiDB-lite"/>
    </source>
</evidence>
<comment type="caution">
    <text evidence="2">The sequence shown here is derived from an EMBL/GenBank/DDBJ whole genome shotgun (WGS) entry which is preliminary data.</text>
</comment>
<feature type="region of interest" description="Disordered" evidence="1">
    <location>
        <begin position="157"/>
        <end position="183"/>
    </location>
</feature>
<sequence>MTTQNQEELEILAKARSMLERNLPSLKRKVKDGEKEICPVGFSLNDVRYEGFPAGQDTARQRGWRAYLNLGVPLVEEESGIEQPPPDVISKQTYVNATDPVKFTATDTVEFSISNTISWSLQGTVQLTFGAKTSAAVQAQLQKSMALNKSVKSTLKNSKDNIGVDNETQSQGTSTTTASGSATGTGELSAQLMLGITASVSGSLTTAWKHTSSVTVPVGSRVDVVATTRRQVRRFSYDIPVTFGGLVALYYEQPVQVRCAPPQTQNEYCQVIAWPLGEVADGKDNFDMSDPGRRFLQKGLAEIVAAVGLEWCKGLALDAAGGRIYVSNQQGRLWRITKSATEALGGVGKVVPPPGT</sequence>
<reference evidence="2 3" key="1">
    <citation type="journal article" date="2013" name="Genome Announc.">
        <title>Whole-Genome Shotgun Assembly and Analysis of the Genome of Streptomyces mobaraensis DSM 40847, a Strain for Industrial Production of Microbial Transglutaminase.</title>
        <authorList>
            <person name="Yang H."/>
            <person name="He T."/>
            <person name="Wu W."/>
            <person name="Zhu W."/>
            <person name="Lu B."/>
            <person name="Sun W."/>
        </authorList>
    </citation>
    <scope>NUCLEOTIDE SEQUENCE [LARGE SCALE GENOMIC DNA]</scope>
    <source>
        <strain evidence="2 3">DSM 40847</strain>
    </source>
</reference>
<proteinExistence type="predicted"/>
<dbReference type="PATRIC" id="fig|1223523.3.peg.5262"/>
<dbReference type="Proteomes" id="UP000011740">
    <property type="component" value="Unassembled WGS sequence"/>
</dbReference>
<accession>M3AVB8</accession>